<sequence>MERIAVSQEVLGALDEAQRRVMTNVLAEEETRREHVVVHLSGAHAYGFPSPDSDLDLKAIHVARTEDLLGLEAPPPTFDRAEFIDGVEIDYTSNEVAHALFGILAGNGNFIERVLGRMIAHESPLLSQMRPIVRRALSRRVHRHYRGFALNQRRFLEKEPTAKKLLYVLRTTLTGIHLLATGEVEADLTRLMDRYDLSEARLLVEHKRSGERVGVDVALLDAWQPRIDALFQTLDTVRDTSPLPEEPPNTEEIRSWLLHVRKERFSG</sequence>
<evidence type="ECO:0000313" key="1">
    <source>
        <dbReference type="EMBL" id="WXA90706.1"/>
    </source>
</evidence>
<dbReference type="RefSeq" id="WP_394841324.1">
    <property type="nucleotide sequence ID" value="NZ_CP089982.1"/>
</dbReference>
<gene>
    <name evidence="1" type="ORF">LZC95_30165</name>
</gene>
<dbReference type="Pfam" id="PF10127">
    <property type="entry name" value="RlaP"/>
    <property type="match status" value="1"/>
</dbReference>
<dbReference type="InterPro" id="IPR018775">
    <property type="entry name" value="RlaP"/>
</dbReference>
<accession>A0ABZ2JW54</accession>
<reference evidence="1 2" key="1">
    <citation type="submission" date="2021-12" db="EMBL/GenBank/DDBJ databases">
        <title>Discovery of the Pendulisporaceae a myxobacterial family with distinct sporulation behavior and unique specialized metabolism.</title>
        <authorList>
            <person name="Garcia R."/>
            <person name="Popoff A."/>
            <person name="Bader C.D."/>
            <person name="Loehr J."/>
            <person name="Walesch S."/>
            <person name="Walt C."/>
            <person name="Boldt J."/>
            <person name="Bunk B."/>
            <person name="Haeckl F.J.F.P.J."/>
            <person name="Gunesch A.P."/>
            <person name="Birkelbach J."/>
            <person name="Nuebel U."/>
            <person name="Pietschmann T."/>
            <person name="Bach T."/>
            <person name="Mueller R."/>
        </authorList>
    </citation>
    <scope>NUCLEOTIDE SEQUENCE [LARGE SCALE GENOMIC DNA]</scope>
    <source>
        <strain evidence="1 2">MSr12523</strain>
    </source>
</reference>
<dbReference type="EMBL" id="CP089982">
    <property type="protein sequence ID" value="WXA90706.1"/>
    <property type="molecule type" value="Genomic_DNA"/>
</dbReference>
<evidence type="ECO:0000313" key="2">
    <source>
        <dbReference type="Proteomes" id="UP001379533"/>
    </source>
</evidence>
<proteinExistence type="predicted"/>
<organism evidence="1 2">
    <name type="scientific">Pendulispora brunnea</name>
    <dbReference type="NCBI Taxonomy" id="2905690"/>
    <lineage>
        <taxon>Bacteria</taxon>
        <taxon>Pseudomonadati</taxon>
        <taxon>Myxococcota</taxon>
        <taxon>Myxococcia</taxon>
        <taxon>Myxococcales</taxon>
        <taxon>Sorangiineae</taxon>
        <taxon>Pendulisporaceae</taxon>
        <taxon>Pendulispora</taxon>
    </lineage>
</organism>
<dbReference type="PANTHER" id="PTHR34817:SF1">
    <property type="entry name" value="NUCLEOTIDYLTRANSFERASE"/>
    <property type="match status" value="1"/>
</dbReference>
<dbReference type="Proteomes" id="UP001379533">
    <property type="component" value="Chromosome"/>
</dbReference>
<dbReference type="PANTHER" id="PTHR34817">
    <property type="entry name" value="NUCLEOTIDYLTRANSFERASE"/>
    <property type="match status" value="1"/>
</dbReference>
<name>A0ABZ2JW54_9BACT</name>
<protein>
    <submittedName>
        <fullName evidence="1">Nucleotidyltransferase domain-containing protein</fullName>
    </submittedName>
</protein>
<keyword evidence="2" id="KW-1185">Reference proteome</keyword>